<dbReference type="Pfam" id="PF00512">
    <property type="entry name" value="HisKA"/>
    <property type="match status" value="1"/>
</dbReference>
<keyword evidence="12" id="KW-1133">Transmembrane helix</keyword>
<evidence type="ECO:0000313" key="18">
    <source>
        <dbReference type="EMBL" id="NDY93035.1"/>
    </source>
</evidence>
<accession>A0A7C9PIR0</accession>
<keyword evidence="4" id="KW-1003">Cell membrane</keyword>
<sequence>MRRPTWSGLWLALLVLVPALVGGLLGYRWSERAGLSQLASVTGERLALYAATLESELARFAYLPSLVAAEPDIEALLLQPADLRRREEASRKLVRIAARAGASGILILADDAGAEPEVLASSLRGGAAGQDALPPRALQALLRDGPRDYFAANDADGTTDYYFVQVVQRQGRRLGQVVVRVNLAPLEATWIDLGLRTQSERLLVIDENEVVVLSSVPAWKYKTTGAQAVREDTGRYAAASLAPLDWQEVQELEPGVRLLALAAPDGRSIQRQVAQERTIVPLGARLLALSDPSEVQRLARHAAWGGAAGGALLGLLALYGLHRRRSMRQLLAARNALQQAHDQLEAQVDERTWQLRSANEELTRQIAQREEMEGELIQAGKLAVLGQMSAGISHEINQPLTALRALSGNALQFLEAQRLREVAGNLRMIDEMAERMGRIVGQLKSFARKEGLSHQPVVLSQAVRNVVLMLGHRLREQPVDLLVEVPDDLQVLGDLHRLEQVLLNLMGNALDALRGVALRRLEVHAELSGQRVLVQVRDSGPGLSELQWARLFEPFFTTKGAGEGLGLGLVISSKIVAEFGGSLRALRPVPGQGMVFEFDLPWAQGSVRPSLPGELLG</sequence>
<keyword evidence="13" id="KW-0902">Two-component regulatory system</keyword>
<keyword evidence="10 18" id="KW-0418">Kinase</keyword>
<dbReference type="InterPro" id="IPR036097">
    <property type="entry name" value="HisK_dim/P_sf"/>
</dbReference>
<keyword evidence="16" id="KW-0175">Coiled coil</keyword>
<evidence type="ECO:0000259" key="17">
    <source>
        <dbReference type="PROSITE" id="PS50109"/>
    </source>
</evidence>
<comment type="subcellular location">
    <subcellularLocation>
        <location evidence="2">Cell inner membrane</location>
        <topology evidence="2">Multi-pass membrane protein</topology>
    </subcellularLocation>
</comment>
<evidence type="ECO:0000256" key="5">
    <source>
        <dbReference type="ARBA" id="ARBA00022519"/>
    </source>
</evidence>
<organism evidence="18 19">
    <name type="scientific">Ideonella livida</name>
    <dbReference type="NCBI Taxonomy" id="2707176"/>
    <lineage>
        <taxon>Bacteria</taxon>
        <taxon>Pseudomonadati</taxon>
        <taxon>Pseudomonadota</taxon>
        <taxon>Betaproteobacteria</taxon>
        <taxon>Burkholderiales</taxon>
        <taxon>Sphaerotilaceae</taxon>
        <taxon>Ideonella</taxon>
    </lineage>
</organism>
<dbReference type="Gene3D" id="3.30.450.20">
    <property type="entry name" value="PAS domain"/>
    <property type="match status" value="2"/>
</dbReference>
<keyword evidence="7" id="KW-0808">Transferase</keyword>
<dbReference type="GO" id="GO:0005524">
    <property type="term" value="F:ATP binding"/>
    <property type="evidence" value="ECO:0007669"/>
    <property type="project" value="UniProtKB-KW"/>
</dbReference>
<dbReference type="EC" id="2.7.13.3" evidence="3"/>
<evidence type="ECO:0000256" key="8">
    <source>
        <dbReference type="ARBA" id="ARBA00022692"/>
    </source>
</evidence>
<evidence type="ECO:0000256" key="15">
    <source>
        <dbReference type="ARBA" id="ARBA00073143"/>
    </source>
</evidence>
<evidence type="ECO:0000256" key="14">
    <source>
        <dbReference type="ARBA" id="ARBA00023136"/>
    </source>
</evidence>
<evidence type="ECO:0000256" key="10">
    <source>
        <dbReference type="ARBA" id="ARBA00022777"/>
    </source>
</evidence>
<dbReference type="RefSeq" id="WP_163459086.1">
    <property type="nucleotide sequence ID" value="NZ_JAAGOH010000026.1"/>
</dbReference>
<evidence type="ECO:0000256" key="1">
    <source>
        <dbReference type="ARBA" id="ARBA00000085"/>
    </source>
</evidence>
<dbReference type="Pfam" id="PF02518">
    <property type="entry name" value="HATPase_c"/>
    <property type="match status" value="1"/>
</dbReference>
<name>A0A7C9PIR0_9BURK</name>
<keyword evidence="5" id="KW-0997">Cell inner membrane</keyword>
<evidence type="ECO:0000256" key="7">
    <source>
        <dbReference type="ARBA" id="ARBA00022679"/>
    </source>
</evidence>
<dbReference type="Proteomes" id="UP000484255">
    <property type="component" value="Unassembled WGS sequence"/>
</dbReference>
<dbReference type="GO" id="GO:0005886">
    <property type="term" value="C:plasma membrane"/>
    <property type="evidence" value="ECO:0007669"/>
    <property type="project" value="UniProtKB-SubCell"/>
</dbReference>
<evidence type="ECO:0000256" key="13">
    <source>
        <dbReference type="ARBA" id="ARBA00023012"/>
    </source>
</evidence>
<keyword evidence="8" id="KW-0812">Transmembrane</keyword>
<dbReference type="PRINTS" id="PR00344">
    <property type="entry name" value="BCTRLSENSOR"/>
</dbReference>
<dbReference type="GO" id="GO:0000155">
    <property type="term" value="F:phosphorelay sensor kinase activity"/>
    <property type="evidence" value="ECO:0007669"/>
    <property type="project" value="InterPro"/>
</dbReference>
<comment type="catalytic activity">
    <reaction evidence="1">
        <text>ATP + protein L-histidine = ADP + protein N-phospho-L-histidine.</text>
        <dbReference type="EC" id="2.7.13.3"/>
    </reaction>
</comment>
<evidence type="ECO:0000256" key="2">
    <source>
        <dbReference type="ARBA" id="ARBA00004429"/>
    </source>
</evidence>
<dbReference type="FunFam" id="1.10.287.130:FF:000049">
    <property type="entry name" value="C4-dicarboxylate transport sensor protein DctB"/>
    <property type="match status" value="1"/>
</dbReference>
<dbReference type="CDD" id="cd00082">
    <property type="entry name" value="HisKA"/>
    <property type="match status" value="1"/>
</dbReference>
<feature type="coiled-coil region" evidence="16">
    <location>
        <begin position="327"/>
        <end position="375"/>
    </location>
</feature>
<dbReference type="InterPro" id="IPR017055">
    <property type="entry name" value="Sig_transdc_His_kinase_DctB"/>
</dbReference>
<gene>
    <name evidence="18" type="ORF">G3A44_17725</name>
</gene>
<reference evidence="18 19" key="1">
    <citation type="submission" date="2020-02" db="EMBL/GenBank/DDBJ databases">
        <title>Ideonella bacterium strain TBM-1.</title>
        <authorList>
            <person name="Chen W.-M."/>
        </authorList>
    </citation>
    <scope>NUCLEOTIDE SEQUENCE [LARGE SCALE GENOMIC DNA]</scope>
    <source>
        <strain evidence="18 19">TBM-1</strain>
    </source>
</reference>
<evidence type="ECO:0000256" key="4">
    <source>
        <dbReference type="ARBA" id="ARBA00022475"/>
    </source>
</evidence>
<dbReference type="InterPro" id="IPR036890">
    <property type="entry name" value="HATPase_C_sf"/>
</dbReference>
<dbReference type="PANTHER" id="PTHR43065:SF46">
    <property type="entry name" value="C4-DICARBOXYLATE TRANSPORT SENSOR PROTEIN DCTB"/>
    <property type="match status" value="1"/>
</dbReference>
<evidence type="ECO:0000256" key="6">
    <source>
        <dbReference type="ARBA" id="ARBA00022553"/>
    </source>
</evidence>
<keyword evidence="19" id="KW-1185">Reference proteome</keyword>
<dbReference type="InterPro" id="IPR004358">
    <property type="entry name" value="Sig_transdc_His_kin-like_C"/>
</dbReference>
<dbReference type="InterPro" id="IPR003594">
    <property type="entry name" value="HATPase_dom"/>
</dbReference>
<dbReference type="PROSITE" id="PS50109">
    <property type="entry name" value="HIS_KIN"/>
    <property type="match status" value="1"/>
</dbReference>
<dbReference type="SMART" id="SM00388">
    <property type="entry name" value="HisKA"/>
    <property type="match status" value="1"/>
</dbReference>
<evidence type="ECO:0000256" key="11">
    <source>
        <dbReference type="ARBA" id="ARBA00022840"/>
    </source>
</evidence>
<dbReference type="Gene3D" id="1.10.287.130">
    <property type="match status" value="1"/>
</dbReference>
<protein>
    <recommendedName>
        <fullName evidence="15">C4-dicarboxylate transport sensor protein DctB</fullName>
        <ecNumber evidence="3">2.7.13.3</ecNumber>
    </recommendedName>
</protein>
<dbReference type="InterPro" id="IPR005467">
    <property type="entry name" value="His_kinase_dom"/>
</dbReference>
<dbReference type="AlphaFoldDB" id="A0A7C9PIR0"/>
<keyword evidence="14" id="KW-0472">Membrane</keyword>
<evidence type="ECO:0000256" key="9">
    <source>
        <dbReference type="ARBA" id="ARBA00022741"/>
    </source>
</evidence>
<proteinExistence type="predicted"/>
<keyword evidence="6" id="KW-0597">Phosphoprotein</keyword>
<dbReference type="Gene3D" id="3.30.565.10">
    <property type="entry name" value="Histidine kinase-like ATPase, C-terminal domain"/>
    <property type="match status" value="1"/>
</dbReference>
<comment type="caution">
    <text evidence="18">The sequence shown here is derived from an EMBL/GenBank/DDBJ whole genome shotgun (WGS) entry which is preliminary data.</text>
</comment>
<keyword evidence="11" id="KW-0067">ATP-binding</keyword>
<dbReference type="SMART" id="SM00387">
    <property type="entry name" value="HATPase_c"/>
    <property type="match status" value="1"/>
</dbReference>
<dbReference type="PIRSF" id="PIRSF036431">
    <property type="entry name" value="STHK_DctB"/>
    <property type="match status" value="1"/>
</dbReference>
<dbReference type="SUPFAM" id="SSF55874">
    <property type="entry name" value="ATPase domain of HSP90 chaperone/DNA topoisomerase II/histidine kinase"/>
    <property type="match status" value="1"/>
</dbReference>
<evidence type="ECO:0000256" key="12">
    <source>
        <dbReference type="ARBA" id="ARBA00022989"/>
    </source>
</evidence>
<dbReference type="PANTHER" id="PTHR43065">
    <property type="entry name" value="SENSOR HISTIDINE KINASE"/>
    <property type="match status" value="1"/>
</dbReference>
<keyword evidence="9" id="KW-0547">Nucleotide-binding</keyword>
<dbReference type="SUPFAM" id="SSF47384">
    <property type="entry name" value="Homodimeric domain of signal transducing histidine kinase"/>
    <property type="match status" value="1"/>
</dbReference>
<feature type="domain" description="Histidine kinase" evidence="17">
    <location>
        <begin position="391"/>
        <end position="604"/>
    </location>
</feature>
<dbReference type="InterPro" id="IPR003661">
    <property type="entry name" value="HisK_dim/P_dom"/>
</dbReference>
<dbReference type="EMBL" id="JAAGOH010000026">
    <property type="protein sequence ID" value="NDY93035.1"/>
    <property type="molecule type" value="Genomic_DNA"/>
</dbReference>
<evidence type="ECO:0000313" key="19">
    <source>
        <dbReference type="Proteomes" id="UP000484255"/>
    </source>
</evidence>
<evidence type="ECO:0000256" key="16">
    <source>
        <dbReference type="SAM" id="Coils"/>
    </source>
</evidence>
<evidence type="ECO:0000256" key="3">
    <source>
        <dbReference type="ARBA" id="ARBA00012438"/>
    </source>
</evidence>